<evidence type="ECO:0000256" key="2">
    <source>
        <dbReference type="SAM" id="MobiDB-lite"/>
    </source>
</evidence>
<keyword evidence="1" id="KW-0813">Transport</keyword>
<keyword evidence="5" id="KW-1185">Reference proteome</keyword>
<feature type="domain" description="YknX-like C-terminal permuted SH3-like" evidence="3">
    <location>
        <begin position="161"/>
        <end position="221"/>
    </location>
</feature>
<protein>
    <recommendedName>
        <fullName evidence="3">YknX-like C-terminal permuted SH3-like domain-containing protein</fullName>
    </recommendedName>
</protein>
<organism evidence="4 5">
    <name type="scientific">Oleiharenicola lentus</name>
    <dbReference type="NCBI Taxonomy" id="2508720"/>
    <lineage>
        <taxon>Bacteria</taxon>
        <taxon>Pseudomonadati</taxon>
        <taxon>Verrucomicrobiota</taxon>
        <taxon>Opitutia</taxon>
        <taxon>Opitutales</taxon>
        <taxon>Opitutaceae</taxon>
        <taxon>Oleiharenicola</taxon>
    </lineage>
</organism>
<dbReference type="Pfam" id="PF25989">
    <property type="entry name" value="YknX_C"/>
    <property type="match status" value="1"/>
</dbReference>
<dbReference type="PANTHER" id="PTHR30097">
    <property type="entry name" value="CATION EFFLUX SYSTEM PROTEIN CUSB"/>
    <property type="match status" value="1"/>
</dbReference>
<dbReference type="Gene3D" id="2.40.420.20">
    <property type="match status" value="1"/>
</dbReference>
<evidence type="ECO:0000259" key="3">
    <source>
        <dbReference type="Pfam" id="PF25989"/>
    </source>
</evidence>
<dbReference type="GO" id="GO:0030313">
    <property type="term" value="C:cell envelope"/>
    <property type="evidence" value="ECO:0007669"/>
    <property type="project" value="TreeGrafter"/>
</dbReference>
<proteinExistence type="predicted"/>
<comment type="caution">
    <text evidence="4">The sequence shown here is derived from an EMBL/GenBank/DDBJ whole genome shotgun (WGS) entry which is preliminary data.</text>
</comment>
<accession>A0A4Q1C6H3</accession>
<evidence type="ECO:0000313" key="4">
    <source>
        <dbReference type="EMBL" id="RXK54388.1"/>
    </source>
</evidence>
<sequence length="236" mass="24548">MNPRPWFLASLAASALLLAGCGKKASSEAGHDHSEHAEGEEGGEGGVTFKEGRGLQLSPEVIKALGLVTAEAENRALAAELNVIAQVFATTPRVLASTHLPAEQAGPLEKSSFTGAKLVRIDRTAASATRLVDLIFELDSPAAHQVGDYVTLALAVEPTTVLTVPRSAVLDGAAGTFVYVVNSGAYLRTPVKVGARSADFTEITDGLYAGDVVVVSPVDQLWLAELRLTKGGGHSH</sequence>
<dbReference type="GO" id="GO:0060003">
    <property type="term" value="P:copper ion export"/>
    <property type="evidence" value="ECO:0007669"/>
    <property type="project" value="TreeGrafter"/>
</dbReference>
<dbReference type="InterPro" id="IPR051909">
    <property type="entry name" value="MFP_Cation_Efflux"/>
</dbReference>
<dbReference type="AlphaFoldDB" id="A0A4Q1C6H3"/>
<dbReference type="OrthoDB" id="192147at2"/>
<dbReference type="EMBL" id="SDHX01000001">
    <property type="protein sequence ID" value="RXK54388.1"/>
    <property type="molecule type" value="Genomic_DNA"/>
</dbReference>
<dbReference type="PROSITE" id="PS51257">
    <property type="entry name" value="PROKAR_LIPOPROTEIN"/>
    <property type="match status" value="1"/>
</dbReference>
<feature type="compositionally biased region" description="Basic and acidic residues" evidence="2">
    <location>
        <begin position="25"/>
        <end position="39"/>
    </location>
</feature>
<dbReference type="RefSeq" id="WP_129045753.1">
    <property type="nucleotide sequence ID" value="NZ_SDHX01000001.1"/>
</dbReference>
<evidence type="ECO:0000256" key="1">
    <source>
        <dbReference type="ARBA" id="ARBA00022448"/>
    </source>
</evidence>
<dbReference type="GO" id="GO:0015679">
    <property type="term" value="P:plasma membrane copper ion transport"/>
    <property type="evidence" value="ECO:0007669"/>
    <property type="project" value="TreeGrafter"/>
</dbReference>
<dbReference type="Proteomes" id="UP000290218">
    <property type="component" value="Unassembled WGS sequence"/>
</dbReference>
<gene>
    <name evidence="4" type="ORF">ESB00_00375</name>
</gene>
<feature type="region of interest" description="Disordered" evidence="2">
    <location>
        <begin position="25"/>
        <end position="50"/>
    </location>
</feature>
<dbReference type="InterPro" id="IPR058637">
    <property type="entry name" value="YknX-like_C"/>
</dbReference>
<name>A0A4Q1C6H3_9BACT</name>
<evidence type="ECO:0000313" key="5">
    <source>
        <dbReference type="Proteomes" id="UP000290218"/>
    </source>
</evidence>
<reference evidence="4 5" key="1">
    <citation type="submission" date="2019-01" db="EMBL/GenBank/DDBJ databases">
        <title>Lacunisphaera sp. strain TWA-58.</title>
        <authorList>
            <person name="Chen W.-M."/>
        </authorList>
    </citation>
    <scope>NUCLEOTIDE SEQUENCE [LARGE SCALE GENOMIC DNA]</scope>
    <source>
        <strain evidence="4 5">TWA-58</strain>
    </source>
</reference>
<dbReference type="PANTHER" id="PTHR30097:SF4">
    <property type="entry name" value="SLR6042 PROTEIN"/>
    <property type="match status" value="1"/>
</dbReference>